<organism evidence="3 4">
    <name type="scientific">Collybiopsis confluens</name>
    <dbReference type="NCBI Taxonomy" id="2823264"/>
    <lineage>
        <taxon>Eukaryota</taxon>
        <taxon>Fungi</taxon>
        <taxon>Dikarya</taxon>
        <taxon>Basidiomycota</taxon>
        <taxon>Agaricomycotina</taxon>
        <taxon>Agaricomycetes</taxon>
        <taxon>Agaricomycetidae</taxon>
        <taxon>Agaricales</taxon>
        <taxon>Marasmiineae</taxon>
        <taxon>Omphalotaceae</taxon>
        <taxon>Collybiopsis</taxon>
    </lineage>
</organism>
<evidence type="ECO:0000313" key="4">
    <source>
        <dbReference type="Proteomes" id="UP000518752"/>
    </source>
</evidence>
<feature type="region of interest" description="Disordered" evidence="1">
    <location>
        <begin position="331"/>
        <end position="378"/>
    </location>
</feature>
<comment type="caution">
    <text evidence="3">The sequence shown here is derived from an EMBL/GenBank/DDBJ whole genome shotgun (WGS) entry which is preliminary data.</text>
</comment>
<feature type="region of interest" description="Disordered" evidence="1">
    <location>
        <begin position="1"/>
        <end position="87"/>
    </location>
</feature>
<feature type="region of interest" description="Disordered" evidence="1">
    <location>
        <begin position="423"/>
        <end position="523"/>
    </location>
</feature>
<proteinExistence type="predicted"/>
<evidence type="ECO:0000313" key="3">
    <source>
        <dbReference type="EMBL" id="KAF5364517.1"/>
    </source>
</evidence>
<evidence type="ECO:0000256" key="1">
    <source>
        <dbReference type="SAM" id="MobiDB-lite"/>
    </source>
</evidence>
<reference evidence="3 4" key="1">
    <citation type="journal article" date="2020" name="ISME J.">
        <title>Uncovering the hidden diversity of litter-decomposition mechanisms in mushroom-forming fungi.</title>
        <authorList>
            <person name="Floudas D."/>
            <person name="Bentzer J."/>
            <person name="Ahren D."/>
            <person name="Johansson T."/>
            <person name="Persson P."/>
            <person name="Tunlid A."/>
        </authorList>
    </citation>
    <scope>NUCLEOTIDE SEQUENCE [LARGE SCALE GENOMIC DNA]</scope>
    <source>
        <strain evidence="3 4">CBS 406.79</strain>
    </source>
</reference>
<dbReference type="Proteomes" id="UP000518752">
    <property type="component" value="Unassembled WGS sequence"/>
</dbReference>
<evidence type="ECO:0000259" key="2">
    <source>
        <dbReference type="Pfam" id="PF13391"/>
    </source>
</evidence>
<name>A0A8H5GGC9_9AGAR</name>
<keyword evidence="4" id="KW-1185">Reference proteome</keyword>
<gene>
    <name evidence="3" type="ORF">D9757_011341</name>
</gene>
<feature type="compositionally biased region" description="Basic residues" evidence="1">
    <location>
        <begin position="509"/>
        <end position="523"/>
    </location>
</feature>
<feature type="compositionally biased region" description="Polar residues" evidence="1">
    <location>
        <begin position="54"/>
        <end position="84"/>
    </location>
</feature>
<feature type="compositionally biased region" description="Basic and acidic residues" evidence="1">
    <location>
        <begin position="348"/>
        <end position="363"/>
    </location>
</feature>
<protein>
    <recommendedName>
        <fullName evidence="2">HNH nuclease domain-containing protein</fullName>
    </recommendedName>
</protein>
<feature type="compositionally biased region" description="Low complexity" evidence="1">
    <location>
        <begin position="424"/>
        <end position="444"/>
    </location>
</feature>
<dbReference type="InterPro" id="IPR003615">
    <property type="entry name" value="HNH_nuc"/>
</dbReference>
<dbReference type="Pfam" id="PF13391">
    <property type="entry name" value="HNH_2"/>
    <property type="match status" value="1"/>
</dbReference>
<dbReference type="EMBL" id="JAACJN010000185">
    <property type="protein sequence ID" value="KAF5364517.1"/>
    <property type="molecule type" value="Genomic_DNA"/>
</dbReference>
<dbReference type="AlphaFoldDB" id="A0A8H5GGC9"/>
<accession>A0A8H5GGC9</accession>
<dbReference type="OrthoDB" id="3133596at2759"/>
<feature type="domain" description="HNH nuclease" evidence="2">
    <location>
        <begin position="100"/>
        <end position="163"/>
    </location>
</feature>
<sequence length="523" mass="58571">MSSSNLQGIADRSDEPPSPSISRRAARNVSPKNYFESPLSAQKPEDHIDRTFVYSGQSPVHSESEPSSYQDPLRNIRSNESPSQADKDFINEKAPDGLKCVVTHADGGDVQFCHLLQRSTDPAIIRTIEWYLGLAAGELYVNLPWNLICLIASLHHYFDRAGFLLLPVENKVWDNMLKLIRGNTKVAAEKRMRYDQSELDLPPRKAYQYRLYPLDMPDDRRWSRVIRGDSVQFTDYDPPYNHPDLQVIKSHIHPLFALLHAGQNLRSLRFDRDPRRMNLYHELTDEASSLMAPLISLVLSIITPMLIPNSFEVPAAFREAHVRDPAIPLDVVDTTPRRPKKARALVIKPKDKGKEKAHEDGKSDTNPNSQPSFVLEPPKPRVPLQQYLWKVMSPAKKISQLFDRIQTLLPQIDSNITIEEMNHGGSARVTRSRTSSQTNSRQGSFTGPLPLHRYPTGSASSGLSGHVVMRPPSTQPSGSQSSLDLVEYQGGATSESSEAGLSTGSTGGRSRKRLRHLHGSKGF</sequence>
<feature type="compositionally biased region" description="Low complexity" evidence="1">
    <location>
        <begin position="471"/>
        <end position="482"/>
    </location>
</feature>